<organism evidence="1 2">
    <name type="scientific">Stenotrophomonas maltophilia</name>
    <name type="common">Pseudomonas maltophilia</name>
    <name type="synonym">Xanthomonas maltophilia</name>
    <dbReference type="NCBI Taxonomy" id="40324"/>
    <lineage>
        <taxon>Bacteria</taxon>
        <taxon>Pseudomonadati</taxon>
        <taxon>Pseudomonadota</taxon>
        <taxon>Gammaproteobacteria</taxon>
        <taxon>Lysobacterales</taxon>
        <taxon>Lysobacteraceae</taxon>
        <taxon>Stenotrophomonas</taxon>
        <taxon>Stenotrophomonas maltophilia group</taxon>
    </lineage>
</organism>
<reference evidence="1 2" key="1">
    <citation type="submission" date="2017-06" db="EMBL/GenBank/DDBJ databases">
        <authorList>
            <person name="Kim H.J."/>
            <person name="Triplett B.A."/>
        </authorList>
    </citation>
    <scope>NUCLEOTIDE SEQUENCE [LARGE SCALE GENOMIC DNA]</scope>
    <source>
        <strain evidence="1 2">594</strain>
    </source>
</reference>
<dbReference type="Proteomes" id="UP000197090">
    <property type="component" value="Unassembled WGS sequence"/>
</dbReference>
<protein>
    <submittedName>
        <fullName evidence="1">Uncharacterized protein</fullName>
    </submittedName>
</protein>
<name>A0A246IFH9_STEMA</name>
<accession>A0A246IFH9</accession>
<dbReference type="AlphaFoldDB" id="A0A246IFH9"/>
<sequence length="74" mass="7686">MTNQQLSQEVQKLNDGRTTVWTAQTRVQTGDVLTVCNGISCVNYTWRGAGFDSGEVISTVLPPNSRGGGGGGGG</sequence>
<feature type="non-terminal residue" evidence="1">
    <location>
        <position position="74"/>
    </location>
</feature>
<proteinExistence type="predicted"/>
<gene>
    <name evidence="1" type="ORF">CEE63_00585</name>
</gene>
<dbReference type="EMBL" id="NIVX01000004">
    <property type="protein sequence ID" value="OWQ78900.1"/>
    <property type="molecule type" value="Genomic_DNA"/>
</dbReference>
<evidence type="ECO:0000313" key="1">
    <source>
        <dbReference type="EMBL" id="OWQ78900.1"/>
    </source>
</evidence>
<comment type="caution">
    <text evidence="1">The sequence shown here is derived from an EMBL/GenBank/DDBJ whole genome shotgun (WGS) entry which is preliminary data.</text>
</comment>
<evidence type="ECO:0000313" key="2">
    <source>
        <dbReference type="Proteomes" id="UP000197090"/>
    </source>
</evidence>